<dbReference type="AlphaFoldDB" id="N1QRB8"/>
<dbReference type="EnsemblPlants" id="EMT02500">
    <property type="protein sequence ID" value="EMT02500"/>
    <property type="gene ID" value="F775_25153"/>
</dbReference>
<accession>N1QRB8</accession>
<proteinExistence type="predicted"/>
<reference evidence="1" key="1">
    <citation type="submission" date="2015-06" db="UniProtKB">
        <authorList>
            <consortium name="EnsemblPlants"/>
        </authorList>
    </citation>
    <scope>IDENTIFICATION</scope>
</reference>
<organism evidence="1">
    <name type="scientific">Aegilops tauschii</name>
    <name type="common">Tausch's goatgrass</name>
    <name type="synonym">Aegilops squarrosa</name>
    <dbReference type="NCBI Taxonomy" id="37682"/>
    <lineage>
        <taxon>Eukaryota</taxon>
        <taxon>Viridiplantae</taxon>
        <taxon>Streptophyta</taxon>
        <taxon>Embryophyta</taxon>
        <taxon>Tracheophyta</taxon>
        <taxon>Spermatophyta</taxon>
        <taxon>Magnoliopsida</taxon>
        <taxon>Liliopsida</taxon>
        <taxon>Poales</taxon>
        <taxon>Poaceae</taxon>
        <taxon>BOP clade</taxon>
        <taxon>Pooideae</taxon>
        <taxon>Triticodae</taxon>
        <taxon>Triticeae</taxon>
        <taxon>Triticinae</taxon>
        <taxon>Aegilops</taxon>
    </lineage>
</organism>
<sequence>MVACGRMFLRPKLLPLDRGYIHPSLEEMVREDMHVQGEEVDEGRSSNLCLPIAASCSSICHLSHGRLIPHAADLNLPYSSSPRLLERFSGCLADDREGRTRLVCDNHNMII</sequence>
<name>N1QRB8_AEGTA</name>
<protein>
    <submittedName>
        <fullName evidence="1">Uncharacterized protein</fullName>
    </submittedName>
</protein>
<evidence type="ECO:0000313" key="1">
    <source>
        <dbReference type="EnsemblPlants" id="EMT02500"/>
    </source>
</evidence>